<dbReference type="CDD" id="cd00093">
    <property type="entry name" value="HTH_XRE"/>
    <property type="match status" value="1"/>
</dbReference>
<dbReference type="Proteomes" id="UP000199058">
    <property type="component" value="Unassembled WGS sequence"/>
</dbReference>
<protein>
    <recommendedName>
        <fullName evidence="1">HTH cro/C1-type domain-containing protein</fullName>
    </recommendedName>
</protein>
<gene>
    <name evidence="2" type="ORF">SAMN05660443_0225</name>
</gene>
<dbReference type="AlphaFoldDB" id="A0A1I1DZG1"/>
<dbReference type="GO" id="GO:0003677">
    <property type="term" value="F:DNA binding"/>
    <property type="evidence" value="ECO:0007669"/>
    <property type="project" value="InterPro"/>
</dbReference>
<name>A0A1I1DZG1_9GAMM</name>
<dbReference type="InterPro" id="IPR001387">
    <property type="entry name" value="Cro/C1-type_HTH"/>
</dbReference>
<evidence type="ECO:0000313" key="3">
    <source>
        <dbReference type="Proteomes" id="UP000199058"/>
    </source>
</evidence>
<feature type="domain" description="HTH cro/C1-type" evidence="1">
    <location>
        <begin position="4"/>
        <end position="63"/>
    </location>
</feature>
<sequence length="81" mass="9015">MSPLKKARVNRGWKLADVVQRLRAAGESIDTGNLSRIERGLQRPSTSLAESLCFVFEGDLNEIHVLYPERFIRAEADSSAA</sequence>
<accession>A0A1I1DZG1</accession>
<dbReference type="EMBL" id="FOLH01000001">
    <property type="protein sequence ID" value="SFB80325.1"/>
    <property type="molecule type" value="Genomic_DNA"/>
</dbReference>
<dbReference type="STRING" id="1122252.SAMN05660443_0225"/>
<evidence type="ECO:0000259" key="1">
    <source>
        <dbReference type="PROSITE" id="PS50943"/>
    </source>
</evidence>
<dbReference type="InterPro" id="IPR010982">
    <property type="entry name" value="Lambda_DNA-bd_dom_sf"/>
</dbReference>
<organism evidence="2 3">
    <name type="scientific">Marinospirillum celere</name>
    <dbReference type="NCBI Taxonomy" id="1122252"/>
    <lineage>
        <taxon>Bacteria</taxon>
        <taxon>Pseudomonadati</taxon>
        <taxon>Pseudomonadota</taxon>
        <taxon>Gammaproteobacteria</taxon>
        <taxon>Oceanospirillales</taxon>
        <taxon>Oceanospirillaceae</taxon>
        <taxon>Marinospirillum</taxon>
    </lineage>
</organism>
<reference evidence="2 3" key="1">
    <citation type="submission" date="2016-10" db="EMBL/GenBank/DDBJ databases">
        <authorList>
            <person name="de Groot N.N."/>
        </authorList>
    </citation>
    <scope>NUCLEOTIDE SEQUENCE [LARGE SCALE GENOMIC DNA]</scope>
    <source>
        <strain evidence="2 3">DSM 18438</strain>
    </source>
</reference>
<proteinExistence type="predicted"/>
<dbReference type="Gene3D" id="1.10.260.40">
    <property type="entry name" value="lambda repressor-like DNA-binding domains"/>
    <property type="match status" value="1"/>
</dbReference>
<dbReference type="RefSeq" id="WP_091957924.1">
    <property type="nucleotide sequence ID" value="NZ_FOLH01000001.1"/>
</dbReference>
<keyword evidence="3" id="KW-1185">Reference proteome</keyword>
<evidence type="ECO:0000313" key="2">
    <source>
        <dbReference type="EMBL" id="SFB80325.1"/>
    </source>
</evidence>
<dbReference type="SUPFAM" id="SSF47413">
    <property type="entry name" value="lambda repressor-like DNA-binding domains"/>
    <property type="match status" value="1"/>
</dbReference>
<dbReference type="PROSITE" id="PS50943">
    <property type="entry name" value="HTH_CROC1"/>
    <property type="match status" value="1"/>
</dbReference>
<dbReference type="OrthoDB" id="7025825at2"/>